<dbReference type="VEuPathDB" id="TrichDB:TVAG_336920"/>
<keyword evidence="6" id="KW-1185">Reference proteome</keyword>
<dbReference type="InterPro" id="IPR012340">
    <property type="entry name" value="NA-bd_OB-fold"/>
</dbReference>
<dbReference type="InterPro" id="IPR051270">
    <property type="entry name" value="Tyrosine-tRNA_ligase_regulator"/>
</dbReference>
<organism evidence="5 6">
    <name type="scientific">Trichomonas vaginalis (strain ATCC PRA-98 / G3)</name>
    <dbReference type="NCBI Taxonomy" id="412133"/>
    <lineage>
        <taxon>Eukaryota</taxon>
        <taxon>Metamonada</taxon>
        <taxon>Parabasalia</taxon>
        <taxon>Trichomonadida</taxon>
        <taxon>Trichomonadidae</taxon>
        <taxon>Trichomonas</taxon>
    </lineage>
</organism>
<reference evidence="5" key="1">
    <citation type="submission" date="2006-10" db="EMBL/GenBank/DDBJ databases">
        <authorList>
            <person name="Amadeo P."/>
            <person name="Zhao Q."/>
            <person name="Wortman J."/>
            <person name="Fraser-Liggett C."/>
            <person name="Carlton J."/>
        </authorList>
    </citation>
    <scope>NUCLEOTIDE SEQUENCE</scope>
    <source>
        <strain evidence="5">G3</strain>
    </source>
</reference>
<evidence type="ECO:0000256" key="3">
    <source>
        <dbReference type="PROSITE-ProRule" id="PRU00209"/>
    </source>
</evidence>
<keyword evidence="1 3" id="KW-0820">tRNA-binding</keyword>
<proteinExistence type="predicted"/>
<dbReference type="OMA" id="LFICRVE"/>
<dbReference type="KEGG" id="tva:4763166"/>
<dbReference type="PANTHER" id="PTHR11586:SF33">
    <property type="entry name" value="AMINOACYL TRNA SYNTHASE COMPLEX-INTERACTING MULTIFUNCTIONAL PROTEIN 1"/>
    <property type="match status" value="1"/>
</dbReference>
<dbReference type="STRING" id="5722.A2EPW2"/>
<dbReference type="Pfam" id="PF01588">
    <property type="entry name" value="tRNA_bind"/>
    <property type="match status" value="1"/>
</dbReference>
<dbReference type="PROSITE" id="PS50886">
    <property type="entry name" value="TRBD"/>
    <property type="match status" value="1"/>
</dbReference>
<dbReference type="GO" id="GO:0000049">
    <property type="term" value="F:tRNA binding"/>
    <property type="evidence" value="ECO:0007669"/>
    <property type="project" value="UniProtKB-UniRule"/>
</dbReference>
<dbReference type="SUPFAM" id="SSF50249">
    <property type="entry name" value="Nucleic acid-binding proteins"/>
    <property type="match status" value="1"/>
</dbReference>
<evidence type="ECO:0000313" key="6">
    <source>
        <dbReference type="Proteomes" id="UP000001542"/>
    </source>
</evidence>
<evidence type="ECO:0000256" key="2">
    <source>
        <dbReference type="ARBA" id="ARBA00022884"/>
    </source>
</evidence>
<dbReference type="InParanoid" id="A2EPW2"/>
<evidence type="ECO:0000259" key="4">
    <source>
        <dbReference type="PROSITE" id="PS50886"/>
    </source>
</evidence>
<protein>
    <submittedName>
        <fullName evidence="5">tRNA binding domain containing protein</fullName>
    </submittedName>
</protein>
<dbReference type="EMBL" id="DS113452">
    <property type="protein sequence ID" value="EAY05300.1"/>
    <property type="molecule type" value="Genomic_DNA"/>
</dbReference>
<dbReference type="PANTHER" id="PTHR11586">
    <property type="entry name" value="TRNA-AMINOACYLATION COFACTOR ARC1 FAMILY MEMBER"/>
    <property type="match status" value="1"/>
</dbReference>
<dbReference type="InterPro" id="IPR002547">
    <property type="entry name" value="tRNA-bd_dom"/>
</dbReference>
<feature type="domain" description="TRNA-binding" evidence="4">
    <location>
        <begin position="8"/>
        <end position="110"/>
    </location>
</feature>
<dbReference type="AlphaFoldDB" id="A2EPW2"/>
<gene>
    <name evidence="5" type="ORF">TVAG_336920</name>
</gene>
<dbReference type="RefSeq" id="XP_001317523.1">
    <property type="nucleotide sequence ID" value="XM_001317488.1"/>
</dbReference>
<reference evidence="5" key="2">
    <citation type="journal article" date="2007" name="Science">
        <title>Draft genome sequence of the sexually transmitted pathogen Trichomonas vaginalis.</title>
        <authorList>
            <person name="Carlton J.M."/>
            <person name="Hirt R.P."/>
            <person name="Silva J.C."/>
            <person name="Delcher A.L."/>
            <person name="Schatz M."/>
            <person name="Zhao Q."/>
            <person name="Wortman J.R."/>
            <person name="Bidwell S.L."/>
            <person name="Alsmark U.C.M."/>
            <person name="Besteiro S."/>
            <person name="Sicheritz-Ponten T."/>
            <person name="Noel C.J."/>
            <person name="Dacks J.B."/>
            <person name="Foster P.G."/>
            <person name="Simillion C."/>
            <person name="Van de Peer Y."/>
            <person name="Miranda-Saavedra D."/>
            <person name="Barton G.J."/>
            <person name="Westrop G.D."/>
            <person name="Mueller S."/>
            <person name="Dessi D."/>
            <person name="Fiori P.L."/>
            <person name="Ren Q."/>
            <person name="Paulsen I."/>
            <person name="Zhang H."/>
            <person name="Bastida-Corcuera F.D."/>
            <person name="Simoes-Barbosa A."/>
            <person name="Brown M.T."/>
            <person name="Hayes R.D."/>
            <person name="Mukherjee M."/>
            <person name="Okumura C.Y."/>
            <person name="Schneider R."/>
            <person name="Smith A.J."/>
            <person name="Vanacova S."/>
            <person name="Villalvazo M."/>
            <person name="Haas B.J."/>
            <person name="Pertea M."/>
            <person name="Feldblyum T.V."/>
            <person name="Utterback T.R."/>
            <person name="Shu C.L."/>
            <person name="Osoegawa K."/>
            <person name="de Jong P.J."/>
            <person name="Hrdy I."/>
            <person name="Horvathova L."/>
            <person name="Zubacova Z."/>
            <person name="Dolezal P."/>
            <person name="Malik S.B."/>
            <person name="Logsdon J.M. Jr."/>
            <person name="Henze K."/>
            <person name="Gupta A."/>
            <person name="Wang C.C."/>
            <person name="Dunne R.L."/>
            <person name="Upcroft J.A."/>
            <person name="Upcroft P."/>
            <person name="White O."/>
            <person name="Salzberg S.L."/>
            <person name="Tang P."/>
            <person name="Chiu C.-H."/>
            <person name="Lee Y.-S."/>
            <person name="Embley T.M."/>
            <person name="Coombs G.H."/>
            <person name="Mottram J.C."/>
            <person name="Tachezy J."/>
            <person name="Fraser-Liggett C.M."/>
            <person name="Johnson P.J."/>
        </authorList>
    </citation>
    <scope>NUCLEOTIDE SEQUENCE [LARGE SCALE GENOMIC DNA]</scope>
    <source>
        <strain evidence="5">G3</strain>
    </source>
</reference>
<dbReference type="OrthoDB" id="197206at2759"/>
<name>A2EPW2_TRIV3</name>
<evidence type="ECO:0000256" key="1">
    <source>
        <dbReference type="ARBA" id="ARBA00022555"/>
    </source>
</evidence>
<dbReference type="Gene3D" id="2.40.50.140">
    <property type="entry name" value="Nucleic acid-binding proteins"/>
    <property type="match status" value="1"/>
</dbReference>
<keyword evidence="2 3" id="KW-0694">RNA-binding</keyword>
<evidence type="ECO:0000313" key="5">
    <source>
        <dbReference type="EMBL" id="EAY05300.1"/>
    </source>
</evidence>
<dbReference type="VEuPathDB" id="TrichDB:TVAGG3_0359750"/>
<dbReference type="Proteomes" id="UP000001542">
    <property type="component" value="Unassembled WGS sequence"/>
</dbReference>
<dbReference type="eggNOG" id="KOG2241">
    <property type="taxonomic scope" value="Eukaryota"/>
</dbReference>
<accession>A2EPW2</accession>
<sequence length="171" mass="19024">MAASQPDPATFIDCRVGKIVSCKSIEGSSKLYSLEVDMGNDEVKHVVSAAKKFYSIDDLVDKLVCVFANCQPGELFDEISEGILLGCATDDNHVELLEPPMDDQPGDRIYFGSFTDADNEVEEVDPRNKHWNKMLPELRVNRNGEATYKGENIYTDYGNVVAPNLTDCPFH</sequence>
<dbReference type="SMR" id="A2EPW2"/>